<reference evidence="3" key="1">
    <citation type="submission" date="2014-12" db="EMBL/GenBank/DDBJ databases">
        <title>Genome Sequence of Valsa Canker Pathogens Uncovers a Specific Adaption of Colonization on Woody Bark.</title>
        <authorList>
            <person name="Yin Z."/>
            <person name="Liu H."/>
            <person name="Gao X."/>
            <person name="Li Z."/>
            <person name="Song N."/>
            <person name="Ke X."/>
            <person name="Dai Q."/>
            <person name="Wu Y."/>
            <person name="Sun Y."/>
            <person name="Xu J.-R."/>
            <person name="Kang Z.K."/>
            <person name="Wang L."/>
            <person name="Huang L."/>
        </authorList>
    </citation>
    <scope>NUCLEOTIDE SEQUENCE [LARGE SCALE GENOMIC DNA]</scope>
    <source>
        <strain evidence="3">03-8</strain>
    </source>
</reference>
<dbReference type="Proteomes" id="UP000078559">
    <property type="component" value="Chromosome 9"/>
</dbReference>
<sequence>MSGNKHIVITGAARNIGRATARHLALLGHKLFLIDIDEAELSHTATSHIPDVLAEKANTTTVASSVGYKSCNLRDPVAIWNTIKSAAELLNGSIDVLVNNAGIVRAQFTGNRTMEDPSVFDEWAAYLDTNLTAPFLVSQACIPYMKLEDEKIEHPKEAVIGPEAAKTMYNQASKAGLLGLAQTMAISGAQWGIRCNAILPGYNYVRHECQEADESQGELHWAKDVTESRHRTHPTGRIGCGEDIAEAVEWLMGARFMTGQELVIDGGVSKIK</sequence>
<evidence type="ECO:0000313" key="3">
    <source>
        <dbReference type="EMBL" id="KUI72742.1"/>
    </source>
</evidence>
<gene>
    <name evidence="3" type="ORF">VM1G_08178</name>
</gene>
<protein>
    <submittedName>
        <fullName evidence="3">3-oxoacyl-[acyl-carrier-protein] reductase FabG</fullName>
    </submittedName>
</protein>
<proteinExistence type="inferred from homology"/>
<name>A0A194W8X6_CYTMA</name>
<organism evidence="3 4">
    <name type="scientific">Cytospora mali</name>
    <name type="common">Apple Valsa canker fungus</name>
    <name type="synonym">Valsa mali</name>
    <dbReference type="NCBI Taxonomy" id="578113"/>
    <lineage>
        <taxon>Eukaryota</taxon>
        <taxon>Fungi</taxon>
        <taxon>Dikarya</taxon>
        <taxon>Ascomycota</taxon>
        <taxon>Pezizomycotina</taxon>
        <taxon>Sordariomycetes</taxon>
        <taxon>Sordariomycetidae</taxon>
        <taxon>Diaporthales</taxon>
        <taxon>Cytosporaceae</taxon>
        <taxon>Cytospora</taxon>
    </lineage>
</organism>
<accession>A0A194W8X6</accession>
<dbReference type="EMBL" id="CM003106">
    <property type="protein sequence ID" value="KUI72742.1"/>
    <property type="molecule type" value="Genomic_DNA"/>
</dbReference>
<evidence type="ECO:0000256" key="2">
    <source>
        <dbReference type="ARBA" id="ARBA00023002"/>
    </source>
</evidence>
<dbReference type="InterPro" id="IPR036291">
    <property type="entry name" value="NAD(P)-bd_dom_sf"/>
</dbReference>
<dbReference type="AlphaFoldDB" id="A0A194W8X6"/>
<dbReference type="Pfam" id="PF13561">
    <property type="entry name" value="adh_short_C2"/>
    <property type="match status" value="1"/>
</dbReference>
<evidence type="ECO:0000313" key="4">
    <source>
        <dbReference type="Proteomes" id="UP000078559"/>
    </source>
</evidence>
<dbReference type="PANTHER" id="PTHR42760">
    <property type="entry name" value="SHORT-CHAIN DEHYDROGENASES/REDUCTASES FAMILY MEMBER"/>
    <property type="match status" value="1"/>
</dbReference>
<dbReference type="Gene3D" id="3.40.50.720">
    <property type="entry name" value="NAD(P)-binding Rossmann-like Domain"/>
    <property type="match status" value="1"/>
</dbReference>
<keyword evidence="4" id="KW-1185">Reference proteome</keyword>
<dbReference type="SMR" id="A0A194W8X6"/>
<evidence type="ECO:0000256" key="1">
    <source>
        <dbReference type="ARBA" id="ARBA00006484"/>
    </source>
</evidence>
<dbReference type="OrthoDB" id="47007at2759"/>
<keyword evidence="2" id="KW-0560">Oxidoreductase</keyword>
<comment type="similarity">
    <text evidence="1">Belongs to the short-chain dehydrogenases/reductases (SDR) family.</text>
</comment>
<dbReference type="SUPFAM" id="SSF51735">
    <property type="entry name" value="NAD(P)-binding Rossmann-fold domains"/>
    <property type="match status" value="1"/>
</dbReference>
<dbReference type="PANTHER" id="PTHR42760:SF133">
    <property type="entry name" value="3-OXOACYL-[ACYL-CARRIER-PROTEIN] REDUCTASE"/>
    <property type="match status" value="1"/>
</dbReference>
<dbReference type="GO" id="GO:0016616">
    <property type="term" value="F:oxidoreductase activity, acting on the CH-OH group of donors, NAD or NADP as acceptor"/>
    <property type="evidence" value="ECO:0007669"/>
    <property type="project" value="TreeGrafter"/>
</dbReference>
<dbReference type="InterPro" id="IPR002347">
    <property type="entry name" value="SDR_fam"/>
</dbReference>
<dbReference type="PRINTS" id="PR00081">
    <property type="entry name" value="GDHRDH"/>
</dbReference>
<dbReference type="CDD" id="cd05233">
    <property type="entry name" value="SDR_c"/>
    <property type="match status" value="1"/>
</dbReference>
<dbReference type="PRINTS" id="PR00080">
    <property type="entry name" value="SDRFAMILY"/>
</dbReference>